<dbReference type="EMBL" id="QEFC01001003">
    <property type="protein sequence ID" value="KAE9460506.1"/>
    <property type="molecule type" value="Genomic_DNA"/>
</dbReference>
<dbReference type="SUPFAM" id="SSF49599">
    <property type="entry name" value="TRAF domain-like"/>
    <property type="match status" value="2"/>
</dbReference>
<protein>
    <recommendedName>
        <fullName evidence="1">MATH domain-containing protein</fullName>
    </recommendedName>
</protein>
<gene>
    <name evidence="2" type="ORF">C3L33_07591</name>
</gene>
<dbReference type="Proteomes" id="UP000428333">
    <property type="component" value="Linkage Group LG04"/>
</dbReference>
<feature type="domain" description="MATH" evidence="1">
    <location>
        <begin position="153"/>
        <end position="281"/>
    </location>
</feature>
<dbReference type="PANTHER" id="PTHR46162:SF9">
    <property type="entry name" value="MATH DOMAIN-CONTAINING PROTEIN"/>
    <property type="match status" value="1"/>
</dbReference>
<accession>A0A6A4LIK7</accession>
<dbReference type="CDD" id="cd00121">
    <property type="entry name" value="MATH"/>
    <property type="match status" value="2"/>
</dbReference>
<dbReference type="Pfam" id="PF22486">
    <property type="entry name" value="MATH_2"/>
    <property type="match status" value="2"/>
</dbReference>
<dbReference type="SMART" id="SM00061">
    <property type="entry name" value="MATH"/>
    <property type="match status" value="1"/>
</dbReference>
<sequence length="291" mass="32163">GKQVNLHVAVVFSEDYVIEEAEHIVDAGLMLVKLTIYPNGNKERGAKGHISIYVGLVDTSSLPAGWEVKAIINMFVHDQIQDTYVTLSDDRKVKRLHAMKTEWGIADFIDVDEFSDPSNGVLINDTCVFGVDIFVLKQTSKGECLSLLDEPATGKHTWKIKSFSNLTLDRCESEAFTVGDHKWKIRIYPRGNGDGKGNSVSAFLSLDESTLPPDTRVFVKFILRIIAQNQTKDSRVEREIDNHFGPSNLVFGSPNFISLAKLNDPTKGFLLDDTCTIEAQVSVLGTVATAS</sequence>
<evidence type="ECO:0000313" key="2">
    <source>
        <dbReference type="EMBL" id="KAE9460506.1"/>
    </source>
</evidence>
<reference evidence="2 3" key="1">
    <citation type="journal article" date="2019" name="Genome Biol. Evol.">
        <title>The Rhododendron genome and chromosomal organization provide insight into shared whole-genome duplications across the heath family (Ericaceae).</title>
        <authorList>
            <person name="Soza V.L."/>
            <person name="Lindsley D."/>
            <person name="Waalkes A."/>
            <person name="Ramage E."/>
            <person name="Patwardhan R.P."/>
            <person name="Burton J.N."/>
            <person name="Adey A."/>
            <person name="Kumar A."/>
            <person name="Qiu R."/>
            <person name="Shendure J."/>
            <person name="Hall B."/>
        </authorList>
    </citation>
    <scope>NUCLEOTIDE SEQUENCE [LARGE SCALE GENOMIC DNA]</scope>
    <source>
        <strain evidence="2">RSF 1966-606</strain>
    </source>
</reference>
<comment type="caution">
    <text evidence="2">The sequence shown here is derived from an EMBL/GenBank/DDBJ whole genome shotgun (WGS) entry which is preliminary data.</text>
</comment>
<feature type="domain" description="MATH" evidence="1">
    <location>
        <begin position="1"/>
        <end position="133"/>
    </location>
</feature>
<dbReference type="OrthoDB" id="1883087at2759"/>
<evidence type="ECO:0000259" key="1">
    <source>
        <dbReference type="PROSITE" id="PS50144"/>
    </source>
</evidence>
<dbReference type="InterPro" id="IPR008974">
    <property type="entry name" value="TRAF-like"/>
</dbReference>
<feature type="non-terminal residue" evidence="2">
    <location>
        <position position="1"/>
    </location>
</feature>
<organism evidence="2 3">
    <name type="scientific">Rhododendron williamsianum</name>
    <dbReference type="NCBI Taxonomy" id="262921"/>
    <lineage>
        <taxon>Eukaryota</taxon>
        <taxon>Viridiplantae</taxon>
        <taxon>Streptophyta</taxon>
        <taxon>Embryophyta</taxon>
        <taxon>Tracheophyta</taxon>
        <taxon>Spermatophyta</taxon>
        <taxon>Magnoliopsida</taxon>
        <taxon>eudicotyledons</taxon>
        <taxon>Gunneridae</taxon>
        <taxon>Pentapetalae</taxon>
        <taxon>asterids</taxon>
        <taxon>Ericales</taxon>
        <taxon>Ericaceae</taxon>
        <taxon>Ericoideae</taxon>
        <taxon>Rhodoreae</taxon>
        <taxon>Rhododendron</taxon>
    </lineage>
</organism>
<dbReference type="PANTHER" id="PTHR46162">
    <property type="entry name" value="TRAF-LIKE FAMILY PROTEIN"/>
    <property type="match status" value="1"/>
</dbReference>
<proteinExistence type="predicted"/>
<dbReference type="PROSITE" id="PS50144">
    <property type="entry name" value="MATH"/>
    <property type="match status" value="2"/>
</dbReference>
<dbReference type="AlphaFoldDB" id="A0A6A4LIK7"/>
<dbReference type="Gene3D" id="2.60.210.10">
    <property type="entry name" value="Apoptosis, Tumor Necrosis Factor Receptor Associated Protein 2, Chain A"/>
    <property type="match status" value="2"/>
</dbReference>
<evidence type="ECO:0000313" key="3">
    <source>
        <dbReference type="Proteomes" id="UP000428333"/>
    </source>
</evidence>
<name>A0A6A4LIK7_9ERIC</name>
<keyword evidence="3" id="KW-1185">Reference proteome</keyword>
<dbReference type="InterPro" id="IPR002083">
    <property type="entry name" value="MATH/TRAF_dom"/>
</dbReference>